<name>A0ACB8APM9_9AGAM</name>
<organism evidence="1 2">
    <name type="scientific">Hygrophoropsis aurantiaca</name>
    <dbReference type="NCBI Taxonomy" id="72124"/>
    <lineage>
        <taxon>Eukaryota</taxon>
        <taxon>Fungi</taxon>
        <taxon>Dikarya</taxon>
        <taxon>Basidiomycota</taxon>
        <taxon>Agaricomycotina</taxon>
        <taxon>Agaricomycetes</taxon>
        <taxon>Agaricomycetidae</taxon>
        <taxon>Boletales</taxon>
        <taxon>Coniophorineae</taxon>
        <taxon>Hygrophoropsidaceae</taxon>
        <taxon>Hygrophoropsis</taxon>
    </lineage>
</organism>
<dbReference type="EMBL" id="MU267610">
    <property type="protein sequence ID" value="KAH7914698.1"/>
    <property type="molecule type" value="Genomic_DNA"/>
</dbReference>
<keyword evidence="2" id="KW-1185">Reference proteome</keyword>
<comment type="caution">
    <text evidence="1">The sequence shown here is derived from an EMBL/GenBank/DDBJ whole genome shotgun (WGS) entry which is preliminary data.</text>
</comment>
<proteinExistence type="predicted"/>
<dbReference type="Proteomes" id="UP000790377">
    <property type="component" value="Unassembled WGS sequence"/>
</dbReference>
<protein>
    <submittedName>
        <fullName evidence="1">Uncharacterized protein</fullName>
    </submittedName>
</protein>
<sequence length="2309" mass="258654">MAGSIRAAPLLRIDTHVLPGSAPLSNKGTLYPALNQSSPSTPSPSFHVPITPNSEKISSVSVSKSQSSQNTSHAQDELSKLVALLLDQLQKRKKPPALFDCFNIHLTKPDEKGLGEVVKQKIALRGTQTPLYQHKNDSDDDIGNGAVFSTEETYELMEQLKAVLQIIVAQGLQIFSQGTTGLRIDSGSGSLNAKLSSSPFSLRSSMRRASITGKRARSSSPASRGHSQGSELLTECISTLSSIIIEDCRYQITFPRPSRPPNALQSVTLDIMQLLIHLHRGEPSITSRLTFAIIPALETFPREMWHKLLVFFQNILMREACEDLGRLRGQNEAVDSIVNQEETSIVHSTPIVSIQVDEALDDSTNIEDNPRWRPWAVLSKPNLSNIQSTNAPLQPLPVYYLSSIPLLAAVLENIDLASLTPPVLYSFFRLVNTIIESKKDAYLDLLEIVAYNTPKTRGVALAFLFTNWPASTGHPIISQPLPILSYRYKVDEENTKRHRREPLDHIYSHQFVPWKFHRSSRAAIYESVAPENCRSCSTIINGFGLFCPGCMSSVHFDCYDYPEGNTLSQYAMVSDPSIQKVAVHRFSFIPPLRRDFTKYFSKKGRHLFRFVNIFTLPVCFLCRLPIWGHQALHCVSCKYFAHITCVSEKDTPRCHSSTLDSRHITVSLPTIRHSFADYYGDIFLSSDDLGKRTYEEISVSFAILWTQLQIYNNGLVMGSIVIDTEDLDDQEEDTSGFELQHLVELYEAYLSSGKLPVSANMEEYLQENSLHPGTHTFMFDWSTLAYISSVIKSPHESQKPTFSNSSDMLGAALTDTSLERVDEDARHPFEIVALCHMRDALGYEFNLFSDAAARHCLSHLHKLGFFGSLDGRPFSIPKDVAFDQQCEFPLPLGYDLSADVETLVCAIEACLSDIDLSVNEMGFLLLNRRFWPNGLASEYALRRLSRVLLSWIFAEDDSLLAILRDYITPRKSLPGVRTSSDPFPWPSGQGVPRMHTGSANNGGDYLASRRLLRDTYVARWLFALHEQGIETYARLICQLVVDFAADQIADDGSLGTISSGLEGLADKELRLIMKLWQGSVLFSALDDIFFMWLNHLDSGILSEASIPSLPRLLNREADMSSRISRAVDSASAQTETMAGVLDPWRALIHTAKDGQKFPLTLRWVRLLARSGVSVDVSIFIEYGALARDHKASLADCLVLVEAALFSVWLRSIGYQELQSVISTVHSYLEPTILQHLQSSNKAQSLVCSFLRKSLATCLLLYGCERGHIFALELITEGEVKHLSRRKNAGHPARSGDPIIMDNTLLNIINKYVATGADDMICVIAKFLYSFTMHATLLESYEVDNFVLRNSNVLCSCVWKFYEIQHHDISSLRTSLLLRVLVVDPQPFQMLLDRQLHSGSWESRLAGLMRLFRIVLDVTSPSFHVEGRQWKSSVLDIFYYNFESMWLDEKEEIRTAVDTWCQNLLPAHLEAISACWNEALPTLPVLERLRLVSFLVQLQPHFPSWQVLSWNTIIEALLEDDYMQNNGTNDDGPAAAHLAMYGVNSQRNDGENTSVDPDLSVLRTSIMLLGLKMLSSGVDIDVVSFLKLKSHLAKLMGFSDVALVPAHHGRTFHVHFDNLTLIPDGALPCVNELPKVLDASHSFDLQPSALNSPFADDDRHCSVLVGTPLVDVSLAAFCSIDDPFEYPVLSVKALLEIVMAIVYKHDFASMALKHLDGLLRKTLRKIMDFLLLDISYESRQIALAVIQTYIKRWTAISGSLIIESIEKVVALVGLLKYNTEDTLVIQAKAFIEHMLFTLAPSGIFCSLCKHPLSPEFFTVIKSITDANAKHALQSSETLREILLQSILSQPLDVDWNINHTIATNIKSYVETVYHEGYSDSLMKSMGRAWMSNIARRSCGLNGSHGFDANVLFRISYFLLQHSKDNQDLLSCTEVIIRVSLSRTIVKKESLLDLLQITSPPRNNDHPTNFTTSTESNNISQVILEMFEDVLRLKTRVLPQTLSAIVEAILSTDIRIYSSVNRPSNMIIRNLGSSGLYFLENHIWSTTQCDMELSASMSIARFVLHAAEAGREVFEDLLAENMQRSSRSNTAVRTWNIILLAVLSDPSRKHALMVFSQLPAFLPPYYRCLGTYVQAGATLESAAADIEHAYTGLKLWLLLAQSLSEKTTGLSGNQDINPTRRIWNELWPPFETLVDIFRADSADEVLPLATTIWSSTANLFIFIHQTGSPISLDIMPQITICNRLRSFGRRDSALTKLSRILDGEFIPDTPFETVVAQATMDVANAEKLRALDRSDPQKAMPDRRRDIRIPT</sequence>
<reference evidence="1" key="1">
    <citation type="journal article" date="2021" name="New Phytol.">
        <title>Evolutionary innovations through gain and loss of genes in the ectomycorrhizal Boletales.</title>
        <authorList>
            <person name="Wu G."/>
            <person name="Miyauchi S."/>
            <person name="Morin E."/>
            <person name="Kuo A."/>
            <person name="Drula E."/>
            <person name="Varga T."/>
            <person name="Kohler A."/>
            <person name="Feng B."/>
            <person name="Cao Y."/>
            <person name="Lipzen A."/>
            <person name="Daum C."/>
            <person name="Hundley H."/>
            <person name="Pangilinan J."/>
            <person name="Johnson J."/>
            <person name="Barry K."/>
            <person name="LaButti K."/>
            <person name="Ng V."/>
            <person name="Ahrendt S."/>
            <person name="Min B."/>
            <person name="Choi I.G."/>
            <person name="Park H."/>
            <person name="Plett J.M."/>
            <person name="Magnuson J."/>
            <person name="Spatafora J.W."/>
            <person name="Nagy L.G."/>
            <person name="Henrissat B."/>
            <person name="Grigoriev I.V."/>
            <person name="Yang Z.L."/>
            <person name="Xu J."/>
            <person name="Martin F.M."/>
        </authorList>
    </citation>
    <scope>NUCLEOTIDE SEQUENCE</scope>
    <source>
        <strain evidence="1">ATCC 28755</strain>
    </source>
</reference>
<gene>
    <name evidence="1" type="ORF">BJ138DRAFT_1143394</name>
</gene>
<accession>A0ACB8APM9</accession>
<evidence type="ECO:0000313" key="1">
    <source>
        <dbReference type="EMBL" id="KAH7914698.1"/>
    </source>
</evidence>
<evidence type="ECO:0000313" key="2">
    <source>
        <dbReference type="Proteomes" id="UP000790377"/>
    </source>
</evidence>